<evidence type="ECO:0000313" key="2">
    <source>
        <dbReference type="EMBL" id="CAF0931827.1"/>
    </source>
</evidence>
<dbReference type="EMBL" id="CAJNOR010000499">
    <property type="protein sequence ID" value="CAF0931827.1"/>
    <property type="molecule type" value="Genomic_DNA"/>
</dbReference>
<keyword evidence="4" id="KW-1185">Reference proteome</keyword>
<sequence>MGSNIFSELTSIMADAAALSNETGKGVKRAGSDEPQGPVKKSMVDYNLSKELVPISISKPVDQPKFITASQMIYEISDEELLKMAVEFEKKDLQ</sequence>
<dbReference type="EMBL" id="CAJNOJ010000620">
    <property type="protein sequence ID" value="CAF1498131.1"/>
    <property type="molecule type" value="Genomic_DNA"/>
</dbReference>
<name>A0A815T9G1_ADIRI</name>
<evidence type="ECO:0000313" key="4">
    <source>
        <dbReference type="Proteomes" id="UP000663828"/>
    </source>
</evidence>
<dbReference type="Proteomes" id="UP000663852">
    <property type="component" value="Unassembled WGS sequence"/>
</dbReference>
<comment type="caution">
    <text evidence="3">The sequence shown here is derived from an EMBL/GenBank/DDBJ whole genome shotgun (WGS) entry which is preliminary data.</text>
</comment>
<dbReference type="Proteomes" id="UP000663828">
    <property type="component" value="Unassembled WGS sequence"/>
</dbReference>
<organism evidence="3 5">
    <name type="scientific">Adineta ricciae</name>
    <name type="common">Rotifer</name>
    <dbReference type="NCBI Taxonomy" id="249248"/>
    <lineage>
        <taxon>Eukaryota</taxon>
        <taxon>Metazoa</taxon>
        <taxon>Spiralia</taxon>
        <taxon>Gnathifera</taxon>
        <taxon>Rotifera</taxon>
        <taxon>Eurotatoria</taxon>
        <taxon>Bdelloidea</taxon>
        <taxon>Adinetida</taxon>
        <taxon>Adinetidae</taxon>
        <taxon>Adineta</taxon>
    </lineage>
</organism>
<gene>
    <name evidence="3" type="ORF">EDS130_LOCUS42456</name>
    <name evidence="2" type="ORF">XAT740_LOCUS9623</name>
</gene>
<evidence type="ECO:0000256" key="1">
    <source>
        <dbReference type="SAM" id="MobiDB-lite"/>
    </source>
</evidence>
<evidence type="ECO:0000313" key="5">
    <source>
        <dbReference type="Proteomes" id="UP000663852"/>
    </source>
</evidence>
<feature type="region of interest" description="Disordered" evidence="1">
    <location>
        <begin position="22"/>
        <end position="41"/>
    </location>
</feature>
<proteinExistence type="predicted"/>
<evidence type="ECO:0000313" key="3">
    <source>
        <dbReference type="EMBL" id="CAF1498131.1"/>
    </source>
</evidence>
<accession>A0A815T9G1</accession>
<reference evidence="3" key="1">
    <citation type="submission" date="2021-02" db="EMBL/GenBank/DDBJ databases">
        <authorList>
            <person name="Nowell W R."/>
        </authorList>
    </citation>
    <scope>NUCLEOTIDE SEQUENCE</scope>
</reference>
<dbReference type="AlphaFoldDB" id="A0A815T9G1"/>
<protein>
    <submittedName>
        <fullName evidence="3">Uncharacterized protein</fullName>
    </submittedName>
</protein>